<gene>
    <name evidence="2" type="ORF">EPI10_005915</name>
</gene>
<dbReference type="Proteomes" id="UP000325315">
    <property type="component" value="Unassembled WGS sequence"/>
</dbReference>
<dbReference type="OrthoDB" id="10401886at2759"/>
<keyword evidence="3" id="KW-1185">Reference proteome</keyword>
<comment type="caution">
    <text evidence="2">The sequence shown here is derived from an EMBL/GenBank/DDBJ whole genome shotgun (WGS) entry which is preliminary data.</text>
</comment>
<sequence length="108" mass="11841">MMNGLTVTYIKNDNNASHVYENDDFGAGEGVVLGAIEGSNEGDREEDGKGASQGAFEADGKREDVDWQYVDEVYMVNVKYLSDGEGDEMLQAARDKLKSIRGKSVKKL</sequence>
<proteinExistence type="predicted"/>
<accession>A0A5B6WQS5</accession>
<evidence type="ECO:0000256" key="1">
    <source>
        <dbReference type="SAM" id="MobiDB-lite"/>
    </source>
</evidence>
<organism evidence="2 3">
    <name type="scientific">Gossypium australe</name>
    <dbReference type="NCBI Taxonomy" id="47621"/>
    <lineage>
        <taxon>Eukaryota</taxon>
        <taxon>Viridiplantae</taxon>
        <taxon>Streptophyta</taxon>
        <taxon>Embryophyta</taxon>
        <taxon>Tracheophyta</taxon>
        <taxon>Spermatophyta</taxon>
        <taxon>Magnoliopsida</taxon>
        <taxon>eudicotyledons</taxon>
        <taxon>Gunneridae</taxon>
        <taxon>Pentapetalae</taxon>
        <taxon>rosids</taxon>
        <taxon>malvids</taxon>
        <taxon>Malvales</taxon>
        <taxon>Malvaceae</taxon>
        <taxon>Malvoideae</taxon>
        <taxon>Gossypium</taxon>
    </lineage>
</organism>
<dbReference type="AlphaFoldDB" id="A0A5B6WQS5"/>
<reference evidence="3" key="1">
    <citation type="journal article" date="2019" name="Plant Biotechnol. J.">
        <title>Genome sequencing of the Australian wild diploid species Gossypium australe highlights disease resistance and delayed gland morphogenesis.</title>
        <authorList>
            <person name="Cai Y."/>
            <person name="Cai X."/>
            <person name="Wang Q."/>
            <person name="Wang P."/>
            <person name="Zhang Y."/>
            <person name="Cai C."/>
            <person name="Xu Y."/>
            <person name="Wang K."/>
            <person name="Zhou Z."/>
            <person name="Wang C."/>
            <person name="Geng S."/>
            <person name="Li B."/>
            <person name="Dong Q."/>
            <person name="Hou Y."/>
            <person name="Wang H."/>
            <person name="Ai P."/>
            <person name="Liu Z."/>
            <person name="Yi F."/>
            <person name="Sun M."/>
            <person name="An G."/>
            <person name="Cheng J."/>
            <person name="Zhang Y."/>
            <person name="Shi Q."/>
            <person name="Xie Y."/>
            <person name="Shi X."/>
            <person name="Chang Y."/>
            <person name="Huang F."/>
            <person name="Chen Y."/>
            <person name="Hong S."/>
            <person name="Mi L."/>
            <person name="Sun Q."/>
            <person name="Zhang L."/>
            <person name="Zhou B."/>
            <person name="Peng R."/>
            <person name="Zhang X."/>
            <person name="Liu F."/>
        </authorList>
    </citation>
    <scope>NUCLEOTIDE SEQUENCE [LARGE SCALE GENOMIC DNA]</scope>
    <source>
        <strain evidence="3">cv. PA1801</strain>
    </source>
</reference>
<name>A0A5B6WQS5_9ROSI</name>
<evidence type="ECO:0000313" key="2">
    <source>
        <dbReference type="EMBL" id="KAA3483773.1"/>
    </source>
</evidence>
<feature type="region of interest" description="Disordered" evidence="1">
    <location>
        <begin position="37"/>
        <end position="60"/>
    </location>
</feature>
<protein>
    <submittedName>
        <fullName evidence="2">Uncharacterized protein</fullName>
    </submittedName>
</protein>
<dbReference type="EMBL" id="SMMG02000002">
    <property type="protein sequence ID" value="KAA3483773.1"/>
    <property type="molecule type" value="Genomic_DNA"/>
</dbReference>
<evidence type="ECO:0000313" key="3">
    <source>
        <dbReference type="Proteomes" id="UP000325315"/>
    </source>
</evidence>